<dbReference type="SUPFAM" id="SSF51230">
    <property type="entry name" value="Single hybrid motif"/>
    <property type="match status" value="1"/>
</dbReference>
<evidence type="ECO:0000313" key="5">
    <source>
        <dbReference type="EMBL" id="CAD9828259.1"/>
    </source>
</evidence>
<dbReference type="InterPro" id="IPR000891">
    <property type="entry name" value="PYR_CT"/>
</dbReference>
<accession>A0A7S2UTG2</accession>
<dbReference type="Pfam" id="PF00364">
    <property type="entry name" value="Biotin_lipoyl"/>
    <property type="match status" value="1"/>
</dbReference>
<dbReference type="EMBL" id="HBHQ01029607">
    <property type="protein sequence ID" value="CAD9828259.1"/>
    <property type="molecule type" value="Transcribed_RNA"/>
</dbReference>
<dbReference type="PROSITE" id="PS50991">
    <property type="entry name" value="PYR_CT"/>
    <property type="match status" value="1"/>
</dbReference>
<evidence type="ECO:0000259" key="4">
    <source>
        <dbReference type="PROSITE" id="PS50991"/>
    </source>
</evidence>
<name>A0A7S2UTG2_9STRA</name>
<dbReference type="AlphaFoldDB" id="A0A7S2UTG2"/>
<feature type="region of interest" description="Disordered" evidence="2">
    <location>
        <begin position="433"/>
        <end position="453"/>
    </location>
</feature>
<keyword evidence="1" id="KW-0092">Biotin</keyword>
<dbReference type="Pfam" id="PF02436">
    <property type="entry name" value="PYC_OADA"/>
    <property type="match status" value="1"/>
</dbReference>
<dbReference type="FunFam" id="3.20.20.70:FF:000033">
    <property type="entry name" value="Pyruvate carboxylase"/>
    <property type="match status" value="1"/>
</dbReference>
<gene>
    <name evidence="5" type="ORF">ASEP1449_LOCUS20094</name>
</gene>
<feature type="compositionally biased region" description="Basic and acidic residues" evidence="2">
    <location>
        <begin position="434"/>
        <end position="447"/>
    </location>
</feature>
<dbReference type="Pfam" id="PF00682">
    <property type="entry name" value="HMGL-like"/>
    <property type="match status" value="1"/>
</dbReference>
<dbReference type="GO" id="GO:0004736">
    <property type="term" value="F:pyruvate carboxylase activity"/>
    <property type="evidence" value="ECO:0007669"/>
    <property type="project" value="TreeGrafter"/>
</dbReference>
<dbReference type="GO" id="GO:0005737">
    <property type="term" value="C:cytoplasm"/>
    <property type="evidence" value="ECO:0007669"/>
    <property type="project" value="TreeGrafter"/>
</dbReference>
<protein>
    <recommendedName>
        <fullName evidence="6">Pyruvate carboxylase</fullName>
    </recommendedName>
</protein>
<dbReference type="Gene3D" id="3.20.20.70">
    <property type="entry name" value="Aldolase class I"/>
    <property type="match status" value="1"/>
</dbReference>
<feature type="domain" description="Pyruvate carboxyltransferase" evidence="4">
    <location>
        <begin position="1"/>
        <end position="175"/>
    </location>
</feature>
<evidence type="ECO:0000259" key="3">
    <source>
        <dbReference type="PROSITE" id="PS50968"/>
    </source>
</evidence>
<dbReference type="GO" id="GO:0006094">
    <property type="term" value="P:gluconeogenesis"/>
    <property type="evidence" value="ECO:0007669"/>
    <property type="project" value="TreeGrafter"/>
</dbReference>
<dbReference type="SUPFAM" id="SSF51569">
    <property type="entry name" value="Aldolase"/>
    <property type="match status" value="1"/>
</dbReference>
<evidence type="ECO:0000256" key="2">
    <source>
        <dbReference type="SAM" id="MobiDB-lite"/>
    </source>
</evidence>
<evidence type="ECO:0008006" key="6">
    <source>
        <dbReference type="Google" id="ProtNLM"/>
    </source>
</evidence>
<reference evidence="5" key="1">
    <citation type="submission" date="2021-01" db="EMBL/GenBank/DDBJ databases">
        <authorList>
            <person name="Corre E."/>
            <person name="Pelletier E."/>
            <person name="Niang G."/>
            <person name="Scheremetjew M."/>
            <person name="Finn R."/>
            <person name="Kale V."/>
            <person name="Holt S."/>
            <person name="Cochrane G."/>
            <person name="Meng A."/>
            <person name="Brown T."/>
            <person name="Cohen L."/>
        </authorList>
    </citation>
    <scope>NUCLEOTIDE SEQUENCE</scope>
    <source>
        <strain evidence="5">CCMP2084</strain>
    </source>
</reference>
<dbReference type="InterPro" id="IPR013785">
    <property type="entry name" value="Aldolase_TIM"/>
</dbReference>
<dbReference type="PANTHER" id="PTHR43778">
    <property type="entry name" value="PYRUVATE CARBOXYLASE"/>
    <property type="match status" value="1"/>
</dbReference>
<dbReference type="FunFam" id="2.40.50.100:FF:000003">
    <property type="entry name" value="Acetyl-CoA carboxylase biotin carboxyl carrier protein"/>
    <property type="match status" value="1"/>
</dbReference>
<dbReference type="InterPro" id="IPR055268">
    <property type="entry name" value="PCB-like"/>
</dbReference>
<dbReference type="SUPFAM" id="SSF89000">
    <property type="entry name" value="post-HMGL domain-like"/>
    <property type="match status" value="1"/>
</dbReference>
<sequence>MVHKFCDQAHKSGVDIFRVFDSLNYLENLKLGVDAAGSAGGFVEGAISYTGDVSDPTKGKYNLEYYIKLARDLEQMGVHSLAIKDMAGLLNPRAASLLVGAIRAELPDMPIHVHTHDTSGTGVASMIAAAEAGADIVDAAMDAMSGLTSQPSLGAIVNSVRGTDLDTGIDMNLINPLNTYWENVRSLYVPFESGQLSGSSDVYNHEIPGGQYTNLLFQSKQLGLTDKWPQIKQKYAEANVILGDIPKVTPSSKVVGDLAQFMVSQNLDTESVLDQADTLGFPESVVQYLRGEIGVPPGGFPEPLRSKVLSSRNLEPIEGRPGASLADYDFEVAKQLLDEKYFGITDKDVLSHAMYPDVFVEWKNYEEIYGQVSVLPTNLFLNPMKEGDEVELTTGFGKSYLIKLSSVKDMRSDGTRTVAFTLNGEQWFIPVTDHSSEDENTRREKAGEPGTVGAPMPGVVVNLKVKIGDLVKEGEAVATLSAMKMETVIMATASGKVDRLLVNVGDKVDGDDLIMSIV</sequence>
<dbReference type="InterPro" id="IPR011053">
    <property type="entry name" value="Single_hybrid_motif"/>
</dbReference>
<dbReference type="InterPro" id="IPR001882">
    <property type="entry name" value="Biotin_BS"/>
</dbReference>
<evidence type="ECO:0000256" key="1">
    <source>
        <dbReference type="ARBA" id="ARBA00023267"/>
    </source>
</evidence>
<dbReference type="Gene3D" id="2.40.50.100">
    <property type="match status" value="1"/>
</dbReference>
<dbReference type="InterPro" id="IPR000089">
    <property type="entry name" value="Biotin_lipoyl"/>
</dbReference>
<dbReference type="InterPro" id="IPR003379">
    <property type="entry name" value="Carboxylase_cons_dom"/>
</dbReference>
<organism evidence="5">
    <name type="scientific">Attheya septentrionalis</name>
    <dbReference type="NCBI Taxonomy" id="420275"/>
    <lineage>
        <taxon>Eukaryota</taxon>
        <taxon>Sar</taxon>
        <taxon>Stramenopiles</taxon>
        <taxon>Ochrophyta</taxon>
        <taxon>Bacillariophyta</taxon>
        <taxon>Coscinodiscophyceae</taxon>
        <taxon>Chaetocerotophycidae</taxon>
        <taxon>Chaetocerotales</taxon>
        <taxon>Attheyaceae</taxon>
        <taxon>Attheya</taxon>
    </lineage>
</organism>
<dbReference type="PROSITE" id="PS00188">
    <property type="entry name" value="BIOTIN"/>
    <property type="match status" value="1"/>
</dbReference>
<dbReference type="CDD" id="cd07937">
    <property type="entry name" value="DRE_TIM_PC_TC_5S"/>
    <property type="match status" value="1"/>
</dbReference>
<dbReference type="PANTHER" id="PTHR43778:SF2">
    <property type="entry name" value="PYRUVATE CARBOXYLASE, MITOCHONDRIAL"/>
    <property type="match status" value="1"/>
</dbReference>
<proteinExistence type="predicted"/>
<feature type="domain" description="Lipoyl-binding" evidence="3">
    <location>
        <begin position="443"/>
        <end position="518"/>
    </location>
</feature>
<dbReference type="CDD" id="cd06850">
    <property type="entry name" value="biotinyl_domain"/>
    <property type="match status" value="1"/>
</dbReference>
<dbReference type="PROSITE" id="PS50968">
    <property type="entry name" value="BIOTINYL_LIPOYL"/>
    <property type="match status" value="1"/>
</dbReference>
<dbReference type="Gene3D" id="3.10.600.10">
    <property type="entry name" value="pyruvate carboxylase f1077a mutant domain"/>
    <property type="match status" value="1"/>
</dbReference>